<gene>
    <name evidence="2" type="ORF">UY16_C0001G0011</name>
</gene>
<feature type="transmembrane region" description="Helical" evidence="1">
    <location>
        <begin position="455"/>
        <end position="472"/>
    </location>
</feature>
<dbReference type="EMBL" id="LCOY01000001">
    <property type="protein sequence ID" value="KKU88857.1"/>
    <property type="molecule type" value="Genomic_DNA"/>
</dbReference>
<keyword evidence="1" id="KW-0812">Transmembrane</keyword>
<feature type="transmembrane region" description="Helical" evidence="1">
    <location>
        <begin position="119"/>
        <end position="140"/>
    </location>
</feature>
<evidence type="ECO:0000313" key="2">
    <source>
        <dbReference type="EMBL" id="KKU88857.1"/>
    </source>
</evidence>
<feature type="transmembrane region" description="Helical" evidence="1">
    <location>
        <begin position="384"/>
        <end position="404"/>
    </location>
</feature>
<accession>A0A0G1U447</accession>
<feature type="transmembrane region" description="Helical" evidence="1">
    <location>
        <begin position="346"/>
        <end position="364"/>
    </location>
</feature>
<feature type="transmembrane region" description="Helical" evidence="1">
    <location>
        <begin position="149"/>
        <end position="166"/>
    </location>
</feature>
<dbReference type="AlphaFoldDB" id="A0A0G1U447"/>
<feature type="transmembrane region" description="Helical" evidence="1">
    <location>
        <begin position="416"/>
        <end position="435"/>
    </location>
</feature>
<reference evidence="2 3" key="1">
    <citation type="journal article" date="2015" name="Nature">
        <title>rRNA introns, odd ribosomes, and small enigmatic genomes across a large radiation of phyla.</title>
        <authorList>
            <person name="Brown C.T."/>
            <person name="Hug L.A."/>
            <person name="Thomas B.C."/>
            <person name="Sharon I."/>
            <person name="Castelle C.J."/>
            <person name="Singh A."/>
            <person name="Wilkins M.J."/>
            <person name="Williams K.H."/>
            <person name="Banfield J.F."/>
        </authorList>
    </citation>
    <scope>NUCLEOTIDE SEQUENCE [LARGE SCALE GENOMIC DNA]</scope>
</reference>
<dbReference type="Proteomes" id="UP000034739">
    <property type="component" value="Unassembled WGS sequence"/>
</dbReference>
<feature type="transmembrane region" description="Helical" evidence="1">
    <location>
        <begin position="245"/>
        <end position="263"/>
    </location>
</feature>
<dbReference type="Pfam" id="PF09586">
    <property type="entry name" value="YfhO"/>
    <property type="match status" value="1"/>
</dbReference>
<feature type="transmembrane region" description="Helical" evidence="1">
    <location>
        <begin position="477"/>
        <end position="495"/>
    </location>
</feature>
<evidence type="ECO:0008006" key="4">
    <source>
        <dbReference type="Google" id="ProtNLM"/>
    </source>
</evidence>
<evidence type="ECO:0000256" key="1">
    <source>
        <dbReference type="SAM" id="Phobius"/>
    </source>
</evidence>
<feature type="transmembrane region" description="Helical" evidence="1">
    <location>
        <begin position="172"/>
        <end position="190"/>
    </location>
</feature>
<keyword evidence="1" id="KW-1133">Transmembrane helix</keyword>
<name>A0A0G1U447_9BACT</name>
<dbReference type="PANTHER" id="PTHR38454">
    <property type="entry name" value="INTEGRAL MEMBRANE PROTEIN-RELATED"/>
    <property type="match status" value="1"/>
</dbReference>
<dbReference type="InterPro" id="IPR018580">
    <property type="entry name" value="Uncharacterised_YfhO"/>
</dbReference>
<dbReference type="PANTHER" id="PTHR38454:SF1">
    <property type="entry name" value="INTEGRAL MEMBRANE PROTEIN"/>
    <property type="match status" value="1"/>
</dbReference>
<feature type="transmembrane region" description="Helical" evidence="1">
    <location>
        <begin position="750"/>
        <end position="770"/>
    </location>
</feature>
<organism evidence="2 3">
    <name type="scientific">Candidatus Gottesmanbacteria bacterium GW2011_GWA2_47_9</name>
    <dbReference type="NCBI Taxonomy" id="1618445"/>
    <lineage>
        <taxon>Bacteria</taxon>
        <taxon>Candidatus Gottesmaniibacteriota</taxon>
    </lineage>
</organism>
<sequence length="783" mass="89572">MRKFSILAFIFFILLTILIFHKLFFFGLIPFPGDYLRAWYEPWKTDTFRGVIDIAHKPVADDVFRHLYPLRVLAVDLLKKSQLPLWNPYNGAGTPLLAIMHPGYLNPFGVIFLFFPPQLAWSVFVAMQPLLLGFCTYLYCRKMNLRHEAALFTGAVLVFSGFVITRLLYGEFIYLLTTLPVLLLLIEDVFANKKSILWISVPLVIFFLFLSGQPHMILYVLLFAGCYGVYRYIQIKPIKYLRRIIAFCLLVLLGMGMAGIQLVPSFELFAYSTITRASSEFIFQRFLLPIVHLVTIAIPNYFGNQATYNWWGAGDYIETIASVGLTPLFFAYIALIQKRPQKDPRWFFWGSAIVTVLLTINWFGTRWLYSLPIPVLSADVPSRIFVLTTFSLAILAGYGFNAWLQQVKSFRISKVLWFLVLVGIVTAVTAALAYFHPACPVAEIPNCWTISLRNTLFEAGAFTAFIISLYFLGRRWYIAIALVIILGLYNSNKFLPFSSSNNVLPDNSLISALKEYTRDARVFGMGSANLKTNFASHFRIYDPNYYDPLHIKRYAEFIAYANSGEYPPKLLRSDVELVSDTANNRILDLLSVRYLIYKKTEVPIINAENIIWEDEHWYIVRRESALPRAYLAHNVEVVGEDHGLLQKLFDPSFDTRNTVLVEQQPKQKYGTKGFGEAKIKRYEEQQVELETTTDTSALVVLTDTYYPGWKAYVDEAETPIYRANYTFRAVEVPAGKHTVRFSYEPLSVTIGGWISGVSLVIYGAIVLLSLRSRVTMSKKAHRI</sequence>
<evidence type="ECO:0000313" key="3">
    <source>
        <dbReference type="Proteomes" id="UP000034739"/>
    </source>
</evidence>
<feature type="transmembrane region" description="Helical" evidence="1">
    <location>
        <begin position="7"/>
        <end position="29"/>
    </location>
</feature>
<keyword evidence="1" id="KW-0472">Membrane</keyword>
<proteinExistence type="predicted"/>
<comment type="caution">
    <text evidence="2">The sequence shown here is derived from an EMBL/GenBank/DDBJ whole genome shotgun (WGS) entry which is preliminary data.</text>
</comment>
<protein>
    <recommendedName>
        <fullName evidence="4">YfhO family protein</fullName>
    </recommendedName>
</protein>